<keyword evidence="5" id="KW-0547">Nucleotide-binding</keyword>
<evidence type="ECO:0000256" key="11">
    <source>
        <dbReference type="SAM" id="Phobius"/>
    </source>
</evidence>
<keyword evidence="7 11" id="KW-1133">Transmembrane helix</keyword>
<gene>
    <name evidence="12" type="ORF">GPUH_LOCUS7535</name>
</gene>
<evidence type="ECO:0000256" key="5">
    <source>
        <dbReference type="ARBA" id="ARBA00022741"/>
    </source>
</evidence>
<evidence type="ECO:0000256" key="4">
    <source>
        <dbReference type="ARBA" id="ARBA00022692"/>
    </source>
</evidence>
<evidence type="ECO:0000313" key="12">
    <source>
        <dbReference type="EMBL" id="VDK58681.1"/>
    </source>
</evidence>
<dbReference type="GO" id="GO:0005525">
    <property type="term" value="F:GTP binding"/>
    <property type="evidence" value="ECO:0007669"/>
    <property type="project" value="UniProtKB-KW"/>
</dbReference>
<keyword evidence="6" id="KW-0256">Endoplasmic reticulum</keyword>
<evidence type="ECO:0000256" key="2">
    <source>
        <dbReference type="ARBA" id="ARBA00005619"/>
    </source>
</evidence>
<comment type="subcellular location">
    <subcellularLocation>
        <location evidence="1">Endoplasmic reticulum membrane</location>
        <topology evidence="1">Single-pass membrane protein</topology>
    </subcellularLocation>
</comment>
<name>A0A183DFP4_9BILA</name>
<evidence type="ECO:0000313" key="13">
    <source>
        <dbReference type="Proteomes" id="UP000271098"/>
    </source>
</evidence>
<sequence>MDEDAGRSDTSRHVLIALFIAFLSLLLYFLKRKLTRGNTVLIVGLSDSGKTLLFSKLVSRNRTPETYTSLMENRCDLVSVGSEKLVTLVDFPGSERLRKQLYDNYFHKNQKNPLQGRNSLKGIVFVIDSTTFSKTSRDVAAFLYDILYESRMK</sequence>
<feature type="transmembrane region" description="Helical" evidence="11">
    <location>
        <begin position="12"/>
        <end position="30"/>
    </location>
</feature>
<evidence type="ECO:0000256" key="9">
    <source>
        <dbReference type="ARBA" id="ARBA00023136"/>
    </source>
</evidence>
<dbReference type="SUPFAM" id="SSF52540">
    <property type="entry name" value="P-loop containing nucleoside triphosphate hydrolases"/>
    <property type="match status" value="1"/>
</dbReference>
<evidence type="ECO:0000256" key="10">
    <source>
        <dbReference type="ARBA" id="ARBA00023170"/>
    </source>
</evidence>
<evidence type="ECO:0000256" key="3">
    <source>
        <dbReference type="ARBA" id="ARBA00020256"/>
    </source>
</evidence>
<dbReference type="Proteomes" id="UP000271098">
    <property type="component" value="Unassembled WGS sequence"/>
</dbReference>
<dbReference type="EMBL" id="UYRT01019697">
    <property type="protein sequence ID" value="VDK58681.1"/>
    <property type="molecule type" value="Genomic_DNA"/>
</dbReference>
<dbReference type="GO" id="GO:0005789">
    <property type="term" value="C:endoplasmic reticulum membrane"/>
    <property type="evidence" value="ECO:0007669"/>
    <property type="project" value="UniProtKB-SubCell"/>
</dbReference>
<evidence type="ECO:0000256" key="7">
    <source>
        <dbReference type="ARBA" id="ARBA00022989"/>
    </source>
</evidence>
<keyword evidence="10" id="KW-0675">Receptor</keyword>
<accession>A0A183DFP4</accession>
<protein>
    <recommendedName>
        <fullName evidence="3">Signal recognition particle receptor subunit beta</fullName>
    </recommendedName>
</protein>
<evidence type="ECO:0000256" key="8">
    <source>
        <dbReference type="ARBA" id="ARBA00023134"/>
    </source>
</evidence>
<dbReference type="InterPro" id="IPR019009">
    <property type="entry name" value="SRP_receptor_beta_su"/>
</dbReference>
<organism evidence="14">
    <name type="scientific">Gongylonema pulchrum</name>
    <dbReference type="NCBI Taxonomy" id="637853"/>
    <lineage>
        <taxon>Eukaryota</taxon>
        <taxon>Metazoa</taxon>
        <taxon>Ecdysozoa</taxon>
        <taxon>Nematoda</taxon>
        <taxon>Chromadorea</taxon>
        <taxon>Rhabditida</taxon>
        <taxon>Spirurina</taxon>
        <taxon>Spiruromorpha</taxon>
        <taxon>Spiruroidea</taxon>
        <taxon>Gongylonematidae</taxon>
        <taxon>Gongylonema</taxon>
    </lineage>
</organism>
<dbReference type="OrthoDB" id="41266at2759"/>
<dbReference type="WBParaSite" id="GPUH_0000754401-mRNA-1">
    <property type="protein sequence ID" value="GPUH_0000754401-mRNA-1"/>
    <property type="gene ID" value="GPUH_0000754401"/>
</dbReference>
<comment type="similarity">
    <text evidence="2">Belongs to the SRP receptor beta subunit family.</text>
</comment>
<evidence type="ECO:0000313" key="14">
    <source>
        <dbReference type="WBParaSite" id="GPUH_0000754401-mRNA-1"/>
    </source>
</evidence>
<evidence type="ECO:0000256" key="6">
    <source>
        <dbReference type="ARBA" id="ARBA00022824"/>
    </source>
</evidence>
<dbReference type="InterPro" id="IPR027417">
    <property type="entry name" value="P-loop_NTPase"/>
</dbReference>
<evidence type="ECO:0000256" key="1">
    <source>
        <dbReference type="ARBA" id="ARBA00004389"/>
    </source>
</evidence>
<reference evidence="14" key="1">
    <citation type="submission" date="2016-06" db="UniProtKB">
        <authorList>
            <consortium name="WormBaseParasite"/>
        </authorList>
    </citation>
    <scope>IDENTIFICATION</scope>
</reference>
<keyword evidence="9 11" id="KW-0472">Membrane</keyword>
<reference evidence="12 13" key="2">
    <citation type="submission" date="2018-11" db="EMBL/GenBank/DDBJ databases">
        <authorList>
            <consortium name="Pathogen Informatics"/>
        </authorList>
    </citation>
    <scope>NUCLEOTIDE SEQUENCE [LARGE SCALE GENOMIC DNA]</scope>
</reference>
<dbReference type="Pfam" id="PF09439">
    <property type="entry name" value="SRPRB"/>
    <property type="match status" value="1"/>
</dbReference>
<keyword evidence="4 11" id="KW-0812">Transmembrane</keyword>
<keyword evidence="8" id="KW-0342">GTP-binding</keyword>
<dbReference type="Gene3D" id="3.40.50.300">
    <property type="entry name" value="P-loop containing nucleotide triphosphate hydrolases"/>
    <property type="match status" value="1"/>
</dbReference>
<keyword evidence="13" id="KW-1185">Reference proteome</keyword>
<dbReference type="AlphaFoldDB" id="A0A183DFP4"/>
<proteinExistence type="inferred from homology"/>